<dbReference type="InterPro" id="IPR029044">
    <property type="entry name" value="Nucleotide-diphossugar_trans"/>
</dbReference>
<proteinExistence type="predicted"/>
<dbReference type="PANTHER" id="PTHR35105">
    <property type="entry name" value="EXPRESSED PROTEIN"/>
    <property type="match status" value="1"/>
</dbReference>
<dbReference type="SUPFAM" id="SSF53448">
    <property type="entry name" value="Nucleotide-diphospho-sugar transferases"/>
    <property type="match status" value="1"/>
</dbReference>
<evidence type="ECO:0000313" key="1">
    <source>
        <dbReference type="EMBL" id="MET3755642.1"/>
    </source>
</evidence>
<dbReference type="Proteomes" id="UP001549077">
    <property type="component" value="Unassembled WGS sequence"/>
</dbReference>
<dbReference type="EMBL" id="JBEPMY010000007">
    <property type="protein sequence ID" value="MET3755642.1"/>
    <property type="molecule type" value="Genomic_DNA"/>
</dbReference>
<accession>A0ABV2MJC8</accession>
<dbReference type="GeneID" id="91151922"/>
<organism evidence="1 2">
    <name type="scientific">Rhizobium binae</name>
    <dbReference type="NCBI Taxonomy" id="1138190"/>
    <lineage>
        <taxon>Bacteria</taxon>
        <taxon>Pseudomonadati</taxon>
        <taxon>Pseudomonadota</taxon>
        <taxon>Alphaproteobacteria</taxon>
        <taxon>Hyphomicrobiales</taxon>
        <taxon>Rhizobiaceae</taxon>
        <taxon>Rhizobium/Agrobacterium group</taxon>
        <taxon>Rhizobium</taxon>
    </lineage>
</organism>
<reference evidence="1 2" key="1">
    <citation type="submission" date="2024-06" db="EMBL/GenBank/DDBJ databases">
        <title>Genomic Encyclopedia of Type Strains, Phase IV (KMG-IV): sequencing the most valuable type-strain genomes for metagenomic binning, comparative biology and taxonomic classification.</title>
        <authorList>
            <person name="Goeker M."/>
        </authorList>
    </citation>
    <scope>NUCLEOTIDE SEQUENCE [LARGE SCALE GENOMIC DNA]</scope>
    <source>
        <strain evidence="1 2">DSM 29288</strain>
    </source>
</reference>
<evidence type="ECO:0008006" key="3">
    <source>
        <dbReference type="Google" id="ProtNLM"/>
    </source>
</evidence>
<dbReference type="Gene3D" id="3.90.550.10">
    <property type="entry name" value="Spore Coat Polysaccharide Biosynthesis Protein SpsA, Chain A"/>
    <property type="match status" value="1"/>
</dbReference>
<dbReference type="RefSeq" id="WP_168296544.1">
    <property type="nucleotide sequence ID" value="NZ_CP071607.1"/>
</dbReference>
<evidence type="ECO:0000313" key="2">
    <source>
        <dbReference type="Proteomes" id="UP001549077"/>
    </source>
</evidence>
<name>A0ABV2MJC8_9HYPH</name>
<dbReference type="PANTHER" id="PTHR35105:SF2">
    <property type="entry name" value="PROTEIN CDI"/>
    <property type="match status" value="1"/>
</dbReference>
<comment type="caution">
    <text evidence="1">The sequence shown here is derived from an EMBL/GenBank/DDBJ whole genome shotgun (WGS) entry which is preliminary data.</text>
</comment>
<gene>
    <name evidence="1" type="ORF">ABID08_003013</name>
</gene>
<keyword evidence="2" id="KW-1185">Reference proteome</keyword>
<protein>
    <recommendedName>
        <fullName evidence="3">Glycosyltransferase</fullName>
    </recommendedName>
</protein>
<sequence length="229" mass="26943">MKLPSIRIFVGFDSKEVVAYHVLVQSIIEKSSMPVEFTPIVLSNLGGIFTRERHALQSTEFSFSRFLTPYLSGYQGWSIFMDCDMLMRADIAEVWALRNDRYAVMCVKHDYRPKIETKFLGQIQTKYEKKNWSSFVLFNNSKCRALTPDYVNTATGLQLHQFKWLENDDLIGELPLTWNYLVNEYDYREDAKNVHFTNGGPYFEKYRNDDYAEEWFAARERLLFVQQGA</sequence>